<name>A0ABR2KXS8_9EUKA</name>
<gene>
    <name evidence="3" type="ORF">M9Y10_024096</name>
</gene>
<evidence type="ECO:0000256" key="1">
    <source>
        <dbReference type="SAM" id="Coils"/>
    </source>
</evidence>
<evidence type="ECO:0000313" key="3">
    <source>
        <dbReference type="EMBL" id="KAK8895626.1"/>
    </source>
</evidence>
<feature type="region of interest" description="Disordered" evidence="2">
    <location>
        <begin position="15"/>
        <end position="140"/>
    </location>
</feature>
<evidence type="ECO:0000256" key="2">
    <source>
        <dbReference type="SAM" id="MobiDB-lite"/>
    </source>
</evidence>
<dbReference type="PANTHER" id="PTHR47026">
    <property type="entry name" value="PIGMENTOSA GTPASE REGULATOR-LIKE PROTEIN, PUTATIVE-RELATED"/>
    <property type="match status" value="1"/>
</dbReference>
<sequence>MCSFRISRDGPAVIPCLGPRSHRRPRSESVKNTYDGEISKRITDPNLLKSLSRDTSIKIRPPQTGDKISRSSQSSSPRLKPTRTYKEQDASSNVSYKSNKTENNKNRNSDNDQDKNIRQNPRFPKYTPSTYRRHIDKPDLDEMAESYMYGKSKNEEEEEEEENLSIEDCRSIKAQLKKLRAYLIQEEDYNQALIAHQKMIQLDGKIWELDHYTDELYGMRHRMTRHQEIEQVVKIYLEDWESSYSEFLKCVQMEADQIEEENLKELEDFNSQIPEELEIGFRKPSKKLMDIRSAERRLALDNQIPIAIKLKKMGDQMEQVEAERAYEKQKRLINERRKRLIKAQKERIKVFYDHINSVKITLIQQRDKLIKGYLFRLHDLDKKLDKDSEELKVKIENYCNSRLNEERLEYVQKEELGTPTPRARPGVGYSISVKKRKANSSTEKVKTKPSKKSTLAPIAPKQYKTATRRKGIK</sequence>
<feature type="compositionally biased region" description="Basic and acidic residues" evidence="2">
    <location>
        <begin position="99"/>
        <end position="117"/>
    </location>
</feature>
<organism evidence="3 4">
    <name type="scientific">Tritrichomonas musculus</name>
    <dbReference type="NCBI Taxonomy" id="1915356"/>
    <lineage>
        <taxon>Eukaryota</taxon>
        <taxon>Metamonada</taxon>
        <taxon>Parabasalia</taxon>
        <taxon>Tritrichomonadida</taxon>
        <taxon>Tritrichomonadidae</taxon>
        <taxon>Tritrichomonas</taxon>
    </lineage>
</organism>
<comment type="caution">
    <text evidence="3">The sequence shown here is derived from an EMBL/GenBank/DDBJ whole genome shotgun (WGS) entry which is preliminary data.</text>
</comment>
<evidence type="ECO:0000313" key="4">
    <source>
        <dbReference type="Proteomes" id="UP001470230"/>
    </source>
</evidence>
<dbReference type="Proteomes" id="UP001470230">
    <property type="component" value="Unassembled WGS sequence"/>
</dbReference>
<proteinExistence type="predicted"/>
<feature type="region of interest" description="Disordered" evidence="2">
    <location>
        <begin position="414"/>
        <end position="473"/>
    </location>
</feature>
<dbReference type="PANTHER" id="PTHR47026:SF2">
    <property type="entry name" value="FLAGELLAR ASSOCIATED PROTEIN"/>
    <property type="match status" value="1"/>
</dbReference>
<reference evidence="3 4" key="1">
    <citation type="submission" date="2024-04" db="EMBL/GenBank/DDBJ databases">
        <title>Tritrichomonas musculus Genome.</title>
        <authorList>
            <person name="Alves-Ferreira E."/>
            <person name="Grigg M."/>
            <person name="Lorenzi H."/>
            <person name="Galac M."/>
        </authorList>
    </citation>
    <scope>NUCLEOTIDE SEQUENCE [LARGE SCALE GENOMIC DNA]</scope>
    <source>
        <strain evidence="3 4">EAF2021</strain>
    </source>
</reference>
<keyword evidence="1" id="KW-0175">Coiled coil</keyword>
<keyword evidence="4" id="KW-1185">Reference proteome</keyword>
<dbReference type="EMBL" id="JAPFFF010000003">
    <property type="protein sequence ID" value="KAK8895626.1"/>
    <property type="molecule type" value="Genomic_DNA"/>
</dbReference>
<feature type="coiled-coil region" evidence="1">
    <location>
        <begin position="310"/>
        <end position="346"/>
    </location>
</feature>
<accession>A0ABR2KXS8</accession>
<protein>
    <submittedName>
        <fullName evidence="3">Uncharacterized protein</fullName>
    </submittedName>
</protein>